<dbReference type="PANTHER" id="PTHR31209:SF0">
    <property type="entry name" value="METALLOENZYME DOMAIN-CONTAINING PROTEIN"/>
    <property type="match status" value="1"/>
</dbReference>
<sequence>MGKTAPESRVAFILVDGLGDVGVPALGWRSPVEAAVTPNLDAIASAGVNGLMDPVEPGLACGSDTAHLSLLGYNPRIYYRGRGSFESLGAGLAMVPGDIAFKSNFATVDDQTEVVTSRRADRHFEHAGPIFCASLNGLKLPSFPEYKVSVKYATEHRCGVVVSGPGLSGNISGSDPLKDNRLLLKVKPLDDSKEAAHTAAVVNELSDVMRRILRSHPLNAERQAQGKAIANVVLLRGCGIRIEAPTFLEQHGLRPCMVAPTKIIAGLGLSLGVDILDAPGATGDYRTLLTSKATAIAKALAAPLEPPPNVFVPGEDDSKPGYSDGYDFGFLHIKAIDDCGHDKALQLKVKAFEAVDRMIGQLARLLWQAEKKGLAHFSICVTGDHSTPVEYGDHSYEPVPFTICHLKDFVKAKGGEDVVLATDLTPFNLPVVEITKPVTETVSSFEEQHVESSKAVAGDSVVSFGEIAAARGCLGRFTGSEMMSVIKGYLELP</sequence>
<proteinExistence type="inferred from homology"/>
<feature type="domain" description="Metalloenzyme" evidence="6">
    <location>
        <begin position="9"/>
        <end position="297"/>
    </location>
</feature>
<organism evidence="7 8">
    <name type="scientific">Sphagnum troendelagicum</name>
    <dbReference type="NCBI Taxonomy" id="128251"/>
    <lineage>
        <taxon>Eukaryota</taxon>
        <taxon>Viridiplantae</taxon>
        <taxon>Streptophyta</taxon>
        <taxon>Embryophyta</taxon>
        <taxon>Bryophyta</taxon>
        <taxon>Sphagnophytina</taxon>
        <taxon>Sphagnopsida</taxon>
        <taxon>Sphagnales</taxon>
        <taxon>Sphagnaceae</taxon>
        <taxon>Sphagnum</taxon>
    </lineage>
</organism>
<evidence type="ECO:0000259" key="6">
    <source>
        <dbReference type="Pfam" id="PF01676"/>
    </source>
</evidence>
<dbReference type="InterPro" id="IPR017850">
    <property type="entry name" value="Alkaline_phosphatase_core_sf"/>
</dbReference>
<dbReference type="EMBL" id="OZ019909">
    <property type="protein sequence ID" value="CAK9209639.1"/>
    <property type="molecule type" value="Genomic_DNA"/>
</dbReference>
<evidence type="ECO:0000256" key="2">
    <source>
        <dbReference type="ARBA" id="ARBA00002315"/>
    </source>
</evidence>
<dbReference type="CDD" id="cd16011">
    <property type="entry name" value="iPGM_like"/>
    <property type="match status" value="1"/>
</dbReference>
<comment type="function">
    <text evidence="2">Catalyzes the interconversion of 2-phosphoglycerate and 3-phosphoglycerate.</text>
</comment>
<gene>
    <name evidence="7" type="ORF">CSSPTR1EN2_LOCUS9928</name>
</gene>
<name>A0ABP0U116_9BRYO</name>
<dbReference type="InterPro" id="IPR006124">
    <property type="entry name" value="Metalloenzyme"/>
</dbReference>
<keyword evidence="5" id="KW-0324">Glycolysis</keyword>
<dbReference type="Gene3D" id="3.40.720.10">
    <property type="entry name" value="Alkaline Phosphatase, subunit A"/>
    <property type="match status" value="2"/>
</dbReference>
<dbReference type="Pfam" id="PF01676">
    <property type="entry name" value="Metalloenzyme"/>
    <property type="match status" value="2"/>
</dbReference>
<feature type="domain" description="Metalloenzyme" evidence="6">
    <location>
        <begin position="325"/>
        <end position="406"/>
    </location>
</feature>
<evidence type="ECO:0000313" key="7">
    <source>
        <dbReference type="EMBL" id="CAK9209639.1"/>
    </source>
</evidence>
<evidence type="ECO:0000313" key="8">
    <source>
        <dbReference type="Proteomes" id="UP001497512"/>
    </source>
</evidence>
<comment type="pathway">
    <text evidence="3">Carbohydrate degradation.</text>
</comment>
<keyword evidence="8" id="KW-1185">Reference proteome</keyword>
<dbReference type="InterPro" id="IPR004456">
    <property type="entry name" value="Pglycerate_mutase_ApgM"/>
</dbReference>
<evidence type="ECO:0000256" key="4">
    <source>
        <dbReference type="ARBA" id="ARBA00005524"/>
    </source>
</evidence>
<protein>
    <recommendedName>
        <fullName evidence="6">Metalloenzyme domain-containing protein</fullName>
    </recommendedName>
</protein>
<accession>A0ABP0U116</accession>
<reference evidence="7" key="1">
    <citation type="submission" date="2024-02" db="EMBL/GenBank/DDBJ databases">
        <authorList>
            <consortium name="ELIXIR-Norway"/>
            <consortium name="Elixir Norway"/>
        </authorList>
    </citation>
    <scope>NUCLEOTIDE SEQUENCE</scope>
</reference>
<dbReference type="Pfam" id="PF10143">
    <property type="entry name" value="PhosphMutase"/>
    <property type="match status" value="1"/>
</dbReference>
<comment type="similarity">
    <text evidence="4">Belongs to the BPG-independent phosphoglycerate mutase family. A-PGAM subfamily.</text>
</comment>
<evidence type="ECO:0000256" key="5">
    <source>
        <dbReference type="ARBA" id="ARBA00023152"/>
    </source>
</evidence>
<dbReference type="Proteomes" id="UP001497512">
    <property type="component" value="Chromosome 17"/>
</dbReference>
<dbReference type="PANTHER" id="PTHR31209">
    <property type="entry name" value="COFACTOR-INDEPENDENT PHOSPHOGLYCERATE MUTASE"/>
    <property type="match status" value="1"/>
</dbReference>
<comment type="catalytic activity">
    <reaction evidence="1">
        <text>(2R)-2-phosphoglycerate = (2R)-3-phosphoglycerate</text>
        <dbReference type="Rhea" id="RHEA:15901"/>
        <dbReference type="ChEBI" id="CHEBI:58272"/>
        <dbReference type="ChEBI" id="CHEBI:58289"/>
        <dbReference type="EC" id="5.4.2.12"/>
    </reaction>
</comment>
<evidence type="ECO:0000256" key="3">
    <source>
        <dbReference type="ARBA" id="ARBA00004921"/>
    </source>
</evidence>
<dbReference type="SUPFAM" id="SSF53649">
    <property type="entry name" value="Alkaline phosphatase-like"/>
    <property type="match status" value="1"/>
</dbReference>
<evidence type="ECO:0000256" key="1">
    <source>
        <dbReference type="ARBA" id="ARBA00000370"/>
    </source>
</evidence>